<comment type="caution">
    <text evidence="6">The sequence shown here is derived from an EMBL/GenBank/DDBJ whole genome shotgun (WGS) entry which is preliminary data.</text>
</comment>
<evidence type="ECO:0000256" key="4">
    <source>
        <dbReference type="SAM" id="SignalP"/>
    </source>
</evidence>
<dbReference type="PANTHER" id="PTHR46847:SF1">
    <property type="entry name" value="D-ALLOSE-BINDING PERIPLASMIC PROTEIN-RELATED"/>
    <property type="match status" value="1"/>
</dbReference>
<dbReference type="RefSeq" id="WP_170821082.1">
    <property type="nucleotide sequence ID" value="NZ_JAAOXG010000017.1"/>
</dbReference>
<dbReference type="Gene3D" id="3.40.50.2300">
    <property type="match status" value="2"/>
</dbReference>
<proteinExistence type="inferred from homology"/>
<dbReference type="SUPFAM" id="SSF53822">
    <property type="entry name" value="Periplasmic binding protein-like I"/>
    <property type="match status" value="1"/>
</dbReference>
<evidence type="ECO:0000256" key="3">
    <source>
        <dbReference type="ARBA" id="ARBA00022729"/>
    </source>
</evidence>
<gene>
    <name evidence="6" type="ORF">G9470_08615</name>
</gene>
<dbReference type="PROSITE" id="PS51257">
    <property type="entry name" value="PROKAR_LIPOPROTEIN"/>
    <property type="match status" value="1"/>
</dbReference>
<keyword evidence="7" id="KW-1185">Reference proteome</keyword>
<protein>
    <submittedName>
        <fullName evidence="6">Substrate-binding domain-containing protein</fullName>
    </submittedName>
</protein>
<feature type="domain" description="Periplasmic binding protein" evidence="5">
    <location>
        <begin position="56"/>
        <end position="307"/>
    </location>
</feature>
<evidence type="ECO:0000313" key="6">
    <source>
        <dbReference type="EMBL" id="NNJ29857.1"/>
    </source>
</evidence>
<feature type="chain" id="PRO_5047426007" evidence="4">
    <location>
        <begin position="23"/>
        <end position="337"/>
    </location>
</feature>
<dbReference type="CDD" id="cd01536">
    <property type="entry name" value="PBP1_ABC_sugar_binding-like"/>
    <property type="match status" value="1"/>
</dbReference>
<comment type="subcellular location">
    <subcellularLocation>
        <location evidence="1">Cell envelope</location>
    </subcellularLocation>
</comment>
<feature type="signal peptide" evidence="4">
    <location>
        <begin position="1"/>
        <end position="22"/>
    </location>
</feature>
<dbReference type="Proteomes" id="UP000539052">
    <property type="component" value="Unassembled WGS sequence"/>
</dbReference>
<sequence>MKKRILSTMLISALLVSATGCAGKKADTPPASSEAATTAAAAAASTAASTTGDIKIGVILKTLSSEYWSYVAAGVNAAAKDLGVKVDLQGPASETAYDEQNNMIETMLAGGINAFVISPLQSESVASVIGDVKIPIITVDTDAEIPGKIAFVGTGNDKAAYQGGLYAAEKAGKGAKAVIIGGVEGNATSDARQAGYERAMKENGIDVVSVQYAQSNPDTAANVMENMITAQSGNIQIVLCHNDDTAAGAATACKQSGLKDVVIVGFDGNQSGVQNIIDGTISATCAQSAYTMGYKAVESAVKAVKGETVKSFVDTGCEVISSDNAKDYLEKLKGYLK</sequence>
<dbReference type="InterPro" id="IPR025997">
    <property type="entry name" value="SBP_2_dom"/>
</dbReference>
<evidence type="ECO:0000256" key="2">
    <source>
        <dbReference type="ARBA" id="ARBA00007639"/>
    </source>
</evidence>
<evidence type="ECO:0000259" key="5">
    <source>
        <dbReference type="Pfam" id="PF13407"/>
    </source>
</evidence>
<name>A0ABX1VPR9_9FIRM</name>
<dbReference type="Pfam" id="PF13407">
    <property type="entry name" value="Peripla_BP_4"/>
    <property type="match status" value="1"/>
</dbReference>
<evidence type="ECO:0000313" key="7">
    <source>
        <dbReference type="Proteomes" id="UP000539052"/>
    </source>
</evidence>
<dbReference type="PANTHER" id="PTHR46847">
    <property type="entry name" value="D-ALLOSE-BINDING PERIPLASMIC PROTEIN-RELATED"/>
    <property type="match status" value="1"/>
</dbReference>
<dbReference type="EMBL" id="JAAOXG010000017">
    <property type="protein sequence ID" value="NNJ29857.1"/>
    <property type="molecule type" value="Genomic_DNA"/>
</dbReference>
<dbReference type="InterPro" id="IPR028082">
    <property type="entry name" value="Peripla_BP_I"/>
</dbReference>
<evidence type="ECO:0000256" key="1">
    <source>
        <dbReference type="ARBA" id="ARBA00004196"/>
    </source>
</evidence>
<accession>A0ABX1VPR9</accession>
<keyword evidence="3 4" id="KW-0732">Signal</keyword>
<reference evidence="6 7" key="1">
    <citation type="submission" date="2020-03" db="EMBL/GenBank/DDBJ databases">
        <title>Genome Sequence of industrial isolate, B5A.</title>
        <authorList>
            <person name="Sharma S."/>
            <person name="Patil P.B."/>
            <person name="Korpole S."/>
        </authorList>
    </citation>
    <scope>NUCLEOTIDE SEQUENCE [LARGE SCALE GENOMIC DNA]</scope>
    <source>
        <strain evidence="6 7">PI-S10-B5A</strain>
    </source>
</reference>
<comment type="similarity">
    <text evidence="2">Belongs to the bacterial solute-binding protein 2 family.</text>
</comment>
<organism evidence="6 7">
    <name type="scientific">Lacrimispora defluvii</name>
    <dbReference type="NCBI Taxonomy" id="2719233"/>
    <lineage>
        <taxon>Bacteria</taxon>
        <taxon>Bacillati</taxon>
        <taxon>Bacillota</taxon>
        <taxon>Clostridia</taxon>
        <taxon>Lachnospirales</taxon>
        <taxon>Lachnospiraceae</taxon>
        <taxon>Lacrimispora</taxon>
    </lineage>
</organism>